<dbReference type="InterPro" id="IPR036280">
    <property type="entry name" value="Multihaem_cyt_sf"/>
</dbReference>
<gene>
    <name evidence="2" type="ORF">SAMN02745165_00348</name>
</gene>
<dbReference type="SUPFAM" id="SSF48695">
    <property type="entry name" value="Multiheme cytochromes"/>
    <property type="match status" value="2"/>
</dbReference>
<accession>A0A1M6BZU1</accession>
<dbReference type="Proteomes" id="UP000184171">
    <property type="component" value="Unassembled WGS sequence"/>
</dbReference>
<protein>
    <submittedName>
        <fullName evidence="2">Doubled CXXCH domain-containing protein</fullName>
    </submittedName>
</protein>
<proteinExistence type="predicted"/>
<name>A0A1M6BZU1_MALRU</name>
<dbReference type="AlphaFoldDB" id="A0A1M6BZU1"/>
<evidence type="ECO:0000313" key="3">
    <source>
        <dbReference type="Proteomes" id="UP000184171"/>
    </source>
</evidence>
<dbReference type="EMBL" id="FQZT01000001">
    <property type="protein sequence ID" value="SHI53948.1"/>
    <property type="molecule type" value="Genomic_DNA"/>
</dbReference>
<reference evidence="2 3" key="1">
    <citation type="submission" date="2016-11" db="EMBL/GenBank/DDBJ databases">
        <authorList>
            <person name="Jaros S."/>
            <person name="Januszkiewicz K."/>
            <person name="Wedrychowicz H."/>
        </authorList>
    </citation>
    <scope>NUCLEOTIDE SEQUENCE [LARGE SCALE GENOMIC DNA]</scope>
    <source>
        <strain evidence="2 3">DSM 5091</strain>
    </source>
</reference>
<dbReference type="STRING" id="1122189.SAMN02745165_00348"/>
<dbReference type="RefSeq" id="WP_072905020.1">
    <property type="nucleotide sequence ID" value="NZ_FQZT01000001.1"/>
</dbReference>
<feature type="domain" description="Doubled CXXCH motif" evidence="1">
    <location>
        <begin position="325"/>
        <end position="358"/>
    </location>
</feature>
<sequence length="359" mass="37428">MKSPQIKYRQQYRLFRVLGLALIFVCQAVAALALTGACVDCHTMHNSQGGSVMTFDGSATAGNMLLRGTSCGGCHADSTTLSVPKVNISTSSDVLAGGSFAWVLGAASPATPETPARETTGHDVADLGLAFDGLPPGFNSSTSGDIGTFSASTPLTCSGTYGCHGDHGENNKFNAMEGAHHTNAGNNGSTVLSGSTVGSSYRFLKGVKGIELNSSDGWAETTSDHNVYYGSVGDGDSSTISALCAQCHGDFHTRTEIGGTSSPWLRHPTDIDMSTLGGEFTYYGDTIEPVNSSAYSLEAPVAATVLASMTSASVLGNYDKQILTCVSCHRAHGSPYYKILRWDYPNSVAGCGICHTSKR</sequence>
<evidence type="ECO:0000259" key="1">
    <source>
        <dbReference type="Pfam" id="PF09699"/>
    </source>
</evidence>
<organism evidence="2 3">
    <name type="scientific">Malonomonas rubra DSM 5091</name>
    <dbReference type="NCBI Taxonomy" id="1122189"/>
    <lineage>
        <taxon>Bacteria</taxon>
        <taxon>Pseudomonadati</taxon>
        <taxon>Thermodesulfobacteriota</taxon>
        <taxon>Desulfuromonadia</taxon>
        <taxon>Desulfuromonadales</taxon>
        <taxon>Geopsychrobacteraceae</taxon>
        <taxon>Malonomonas</taxon>
    </lineage>
</organism>
<dbReference type="OrthoDB" id="9771829at2"/>
<keyword evidence="3" id="KW-1185">Reference proteome</keyword>
<evidence type="ECO:0000313" key="2">
    <source>
        <dbReference type="EMBL" id="SHI53948.1"/>
    </source>
</evidence>
<dbReference type="InterPro" id="IPR010177">
    <property type="entry name" value="Paired_CXXCH_1"/>
</dbReference>
<dbReference type="Pfam" id="PF09699">
    <property type="entry name" value="Paired_CXXCH_1"/>
    <property type="match status" value="1"/>
</dbReference>